<protein>
    <submittedName>
        <fullName evidence="1">Uncharacterized protein</fullName>
    </submittedName>
</protein>
<proteinExistence type="predicted"/>
<dbReference type="RefSeq" id="WP_072067255.1">
    <property type="nucleotide sequence ID" value="NZ_FNRP01000028.1"/>
</dbReference>
<organism evidence="1 2">
    <name type="scientific">Bacteroides xylanisolvens</name>
    <dbReference type="NCBI Taxonomy" id="371601"/>
    <lineage>
        <taxon>Bacteria</taxon>
        <taxon>Pseudomonadati</taxon>
        <taxon>Bacteroidota</taxon>
        <taxon>Bacteroidia</taxon>
        <taxon>Bacteroidales</taxon>
        <taxon>Bacteroidaceae</taxon>
        <taxon>Bacteroides</taxon>
    </lineage>
</organism>
<dbReference type="AlphaFoldDB" id="A0A1H4GCN9"/>
<sequence length="63" mass="7321">MSPKQKALYALMEDQGYSHACITATIMLLRDDRYALDDMILFIEDEQPTEEEIIEKTAELLQK</sequence>
<evidence type="ECO:0000313" key="1">
    <source>
        <dbReference type="EMBL" id="SEB07376.1"/>
    </source>
</evidence>
<gene>
    <name evidence="1" type="ORF">SAMN04487924_12819</name>
</gene>
<dbReference type="EMBL" id="FNRP01000028">
    <property type="protein sequence ID" value="SEB07376.1"/>
    <property type="molecule type" value="Genomic_DNA"/>
</dbReference>
<reference evidence="1 2" key="1">
    <citation type="submission" date="2016-10" db="EMBL/GenBank/DDBJ databases">
        <authorList>
            <person name="de Groot N.N."/>
        </authorList>
    </citation>
    <scope>NUCLEOTIDE SEQUENCE [LARGE SCALE GENOMIC DNA]</scope>
    <source>
        <strain evidence="1 2">NLAE-zl-G339</strain>
    </source>
</reference>
<dbReference type="Proteomes" id="UP000183040">
    <property type="component" value="Unassembled WGS sequence"/>
</dbReference>
<accession>A0A1H4GCN9</accession>
<evidence type="ECO:0000313" key="2">
    <source>
        <dbReference type="Proteomes" id="UP000183040"/>
    </source>
</evidence>
<name>A0A1H4GCN9_9BACE</name>